<gene>
    <name evidence="2" type="ORF">N791_06490</name>
</gene>
<evidence type="ECO:0000313" key="2">
    <source>
        <dbReference type="EMBL" id="KGO97582.1"/>
    </source>
</evidence>
<dbReference type="eggNOG" id="COG4409">
    <property type="taxonomic scope" value="Bacteria"/>
</dbReference>
<dbReference type="Gene3D" id="2.120.10.10">
    <property type="match status" value="1"/>
</dbReference>
<evidence type="ECO:0000256" key="1">
    <source>
        <dbReference type="SAM" id="SignalP"/>
    </source>
</evidence>
<dbReference type="RefSeq" id="WP_052106924.1">
    <property type="nucleotide sequence ID" value="NZ_AUHT01000012.1"/>
</dbReference>
<evidence type="ECO:0008006" key="4">
    <source>
        <dbReference type="Google" id="ProtNLM"/>
    </source>
</evidence>
<dbReference type="AlphaFoldDB" id="A0A0A0M6E2"/>
<feature type="chain" id="PRO_5001973412" description="Exo-alpha-sialidase" evidence="1">
    <location>
        <begin position="22"/>
        <end position="430"/>
    </location>
</feature>
<reference evidence="2 3" key="1">
    <citation type="submission" date="2013-08" db="EMBL/GenBank/DDBJ databases">
        <title>Genomic analysis of Lysobacter defluvii.</title>
        <authorList>
            <person name="Wang Q."/>
            <person name="Wang G."/>
        </authorList>
    </citation>
    <scope>NUCLEOTIDE SEQUENCE [LARGE SCALE GENOMIC DNA]</scope>
    <source>
        <strain evidence="2 3">IMMIB APB-9</strain>
    </source>
</reference>
<organism evidence="2 3">
    <name type="scientific">Lysobacter defluvii IMMIB APB-9 = DSM 18482</name>
    <dbReference type="NCBI Taxonomy" id="1385515"/>
    <lineage>
        <taxon>Bacteria</taxon>
        <taxon>Pseudomonadati</taxon>
        <taxon>Pseudomonadota</taxon>
        <taxon>Gammaproteobacteria</taxon>
        <taxon>Lysobacterales</taxon>
        <taxon>Lysobacteraceae</taxon>
        <taxon>Novilysobacter</taxon>
    </lineage>
</organism>
<dbReference type="STRING" id="1385515.GCA_000423325_02369"/>
<sequence length="430" mass="45191">MRILTVLGLIGLLAACSPAEHETPAPAVDAAAPVLEAEDWPLPAPDGAAQADLVRAPDGDLLLSWLEPDAGGHALFFSRWAADAWSGRRQIARGSDWFVNWADFPHILATADGALWAHWLQKSAAATYAYDVALVRSVDQGGSWSVPVLVNDDGTPTEHGFVSLWPAGSDGIGIAWLDGREMAHTPDAPPAAGREGHAAHGGAMTLRAARFDAGLQRLDEVRIDGRVCDCCQTAVAITDRGPLLLYRDRGPGEIRDIAAARLEDGAWTGLGTVHDDGWEMRACPVNGPAVAASGKDVVAAWYTAAGGTPQVRLARSADAGDRFDLPLIVDEGEAVQGRVDVVLTAGAAWVLWLREEAGRQSLWLARYGAGQGDPAKVELATLQGRGRGTGFPHLVADGDGVRAVWTEVAGGIPTLRGARVRVAQGPPANG</sequence>
<proteinExistence type="predicted"/>
<dbReference type="EMBL" id="AVBH01000297">
    <property type="protein sequence ID" value="KGO97582.1"/>
    <property type="molecule type" value="Genomic_DNA"/>
</dbReference>
<dbReference type="OrthoDB" id="9764969at2"/>
<dbReference type="CDD" id="cd15482">
    <property type="entry name" value="Sialidase_non-viral"/>
    <property type="match status" value="1"/>
</dbReference>
<comment type="caution">
    <text evidence="2">The sequence shown here is derived from an EMBL/GenBank/DDBJ whole genome shotgun (WGS) entry which is preliminary data.</text>
</comment>
<dbReference type="PROSITE" id="PS51257">
    <property type="entry name" value="PROKAR_LIPOPROTEIN"/>
    <property type="match status" value="1"/>
</dbReference>
<protein>
    <recommendedName>
        <fullName evidence="4">Exo-alpha-sialidase</fullName>
    </recommendedName>
</protein>
<feature type="signal peptide" evidence="1">
    <location>
        <begin position="1"/>
        <end position="21"/>
    </location>
</feature>
<accession>A0A0A0M6E2</accession>
<keyword evidence="1" id="KW-0732">Signal</keyword>
<name>A0A0A0M6E2_9GAMM</name>
<dbReference type="InterPro" id="IPR036278">
    <property type="entry name" value="Sialidase_sf"/>
</dbReference>
<keyword evidence="3" id="KW-1185">Reference proteome</keyword>
<evidence type="ECO:0000313" key="3">
    <source>
        <dbReference type="Proteomes" id="UP000030003"/>
    </source>
</evidence>
<dbReference type="Proteomes" id="UP000030003">
    <property type="component" value="Unassembled WGS sequence"/>
</dbReference>
<dbReference type="SUPFAM" id="SSF50939">
    <property type="entry name" value="Sialidases"/>
    <property type="match status" value="1"/>
</dbReference>